<evidence type="ECO:0000313" key="3">
    <source>
        <dbReference type="Proteomes" id="UP000031978"/>
    </source>
</evidence>
<proteinExistence type="predicted"/>
<sequence length="119" mass="13365">MDLKMLKDEYLKIDTDQDDALLKSLITAAKGYIKNGIGRYVEGNAQYALVTGILVAHWYENRGVYESGVSGSSIPFTIRDQLTQLRYVEVEEDEEDKQDESAANLSSKEKGTGRRAELE</sequence>
<dbReference type="Proteomes" id="UP000031978">
    <property type="component" value="Unassembled WGS sequence"/>
</dbReference>
<protein>
    <recommendedName>
        <fullName evidence="4">DNA-packaging protein</fullName>
    </recommendedName>
</protein>
<evidence type="ECO:0008006" key="4">
    <source>
        <dbReference type="Google" id="ProtNLM"/>
    </source>
</evidence>
<comment type="caution">
    <text evidence="2">The sequence shown here is derived from an EMBL/GenBank/DDBJ whole genome shotgun (WGS) entry which is preliminary data.</text>
</comment>
<dbReference type="Pfam" id="PF05135">
    <property type="entry name" value="Phage_connect_1"/>
    <property type="match status" value="1"/>
</dbReference>
<dbReference type="EMBL" id="JXCL01000011">
    <property type="protein sequence ID" value="KIL22463.1"/>
    <property type="molecule type" value="Genomic_DNA"/>
</dbReference>
<gene>
    <name evidence="2" type="ORF">B4127_1405</name>
</gene>
<dbReference type="InterPro" id="IPR021146">
    <property type="entry name" value="Phage_gp6-like_head-tail"/>
</dbReference>
<organism evidence="2 3">
    <name type="scientific">Bacillus pumilus</name>
    <name type="common">Bacillus mesentericus</name>
    <dbReference type="NCBI Taxonomy" id="1408"/>
    <lineage>
        <taxon>Bacteria</taxon>
        <taxon>Bacillati</taxon>
        <taxon>Bacillota</taxon>
        <taxon>Bacilli</taxon>
        <taxon>Bacillales</taxon>
        <taxon>Bacillaceae</taxon>
        <taxon>Bacillus</taxon>
    </lineage>
</organism>
<dbReference type="NCBIfam" id="TIGR01560">
    <property type="entry name" value="put_DNA_pack"/>
    <property type="match status" value="1"/>
</dbReference>
<accession>A0AB34QWG3</accession>
<reference evidence="2 3" key="1">
    <citation type="submission" date="2014-12" db="EMBL/GenBank/DDBJ databases">
        <title>Draft Genome Sequences of Five Spore-Forming Food Isolates of Bacillus pumilus.</title>
        <authorList>
            <person name="de Jong A."/>
            <person name="van Heel A.J."/>
            <person name="Montalban-Lopez M."/>
            <person name="Krawczyk A.O."/>
            <person name="Berendsen E.M."/>
            <person name="Wells-Bennik M."/>
            <person name="Kuipers O.P."/>
        </authorList>
    </citation>
    <scope>NUCLEOTIDE SEQUENCE [LARGE SCALE GENOMIC DNA]</scope>
    <source>
        <strain evidence="2 3">B4127</strain>
    </source>
</reference>
<evidence type="ECO:0000313" key="2">
    <source>
        <dbReference type="EMBL" id="KIL22463.1"/>
    </source>
</evidence>
<dbReference type="InterPro" id="IPR006450">
    <property type="entry name" value="Phage_HK97_gp6-like"/>
</dbReference>
<evidence type="ECO:0000256" key="1">
    <source>
        <dbReference type="SAM" id="MobiDB-lite"/>
    </source>
</evidence>
<dbReference type="CDD" id="cd08054">
    <property type="entry name" value="gp6"/>
    <property type="match status" value="1"/>
</dbReference>
<feature type="region of interest" description="Disordered" evidence="1">
    <location>
        <begin position="90"/>
        <end position="119"/>
    </location>
</feature>
<dbReference type="RefSeq" id="WP_044139842.1">
    <property type="nucleotide sequence ID" value="NZ_JXCL01000011.1"/>
</dbReference>
<name>A0AB34QWG3_BACPU</name>
<feature type="compositionally biased region" description="Basic and acidic residues" evidence="1">
    <location>
        <begin position="107"/>
        <end position="119"/>
    </location>
</feature>
<dbReference type="Gene3D" id="1.10.3230.30">
    <property type="entry name" value="Phage gp6-like head-tail connector protein"/>
    <property type="match status" value="1"/>
</dbReference>
<dbReference type="AlphaFoldDB" id="A0AB34QWG3"/>